<keyword evidence="2" id="KW-0472">Membrane</keyword>
<dbReference type="InterPro" id="IPR036779">
    <property type="entry name" value="LysM_dom_sf"/>
</dbReference>
<dbReference type="EMBL" id="JAMC01000001">
    <property type="protein sequence ID" value="KEJ90372.1"/>
    <property type="molecule type" value="Genomic_DNA"/>
</dbReference>
<keyword evidence="2" id="KW-0812">Transmembrane</keyword>
<accession>A0A073IYB2</accession>
<dbReference type="Proteomes" id="UP000027734">
    <property type="component" value="Unassembled WGS sequence"/>
</dbReference>
<keyword evidence="2" id="KW-1133">Transmembrane helix</keyword>
<dbReference type="STRING" id="1300350.Z948_1319"/>
<name>A0A073IYB2_9RHOB</name>
<evidence type="ECO:0000259" key="3">
    <source>
        <dbReference type="PROSITE" id="PS51782"/>
    </source>
</evidence>
<evidence type="ECO:0000313" key="5">
    <source>
        <dbReference type="Proteomes" id="UP000027734"/>
    </source>
</evidence>
<dbReference type="InterPro" id="IPR018392">
    <property type="entry name" value="LysM"/>
</dbReference>
<feature type="compositionally biased region" description="Low complexity" evidence="1">
    <location>
        <begin position="29"/>
        <end position="40"/>
    </location>
</feature>
<feature type="compositionally biased region" description="Polar residues" evidence="1">
    <location>
        <begin position="1"/>
        <end position="14"/>
    </location>
</feature>
<dbReference type="AlphaFoldDB" id="A0A073IYB2"/>
<dbReference type="PROSITE" id="PS51782">
    <property type="entry name" value="LYSM"/>
    <property type="match status" value="1"/>
</dbReference>
<dbReference type="Gene3D" id="3.10.350.10">
    <property type="entry name" value="LysM domain"/>
    <property type="match status" value="1"/>
</dbReference>
<reference evidence="4 5" key="1">
    <citation type="submission" date="2014-01" db="EMBL/GenBank/DDBJ databases">
        <title>Sulfitobacter donghicola JCM 14565 Genome Sequencing.</title>
        <authorList>
            <person name="Lai Q."/>
            <person name="Hong Z."/>
        </authorList>
    </citation>
    <scope>NUCLEOTIDE SEQUENCE [LARGE SCALE GENOMIC DNA]</scope>
    <source>
        <strain evidence="4 5">JCM 14565</strain>
    </source>
</reference>
<feature type="region of interest" description="Disordered" evidence="1">
    <location>
        <begin position="1"/>
        <end position="55"/>
    </location>
</feature>
<feature type="transmembrane region" description="Helical" evidence="2">
    <location>
        <begin position="94"/>
        <end position="116"/>
    </location>
</feature>
<organism evidence="4 5">
    <name type="scientific">Sulfitobacter donghicola DSW-25 = KCTC 12864 = JCM 14565</name>
    <dbReference type="NCBI Taxonomy" id="1300350"/>
    <lineage>
        <taxon>Bacteria</taxon>
        <taxon>Pseudomonadati</taxon>
        <taxon>Pseudomonadota</taxon>
        <taxon>Alphaproteobacteria</taxon>
        <taxon>Rhodobacterales</taxon>
        <taxon>Roseobacteraceae</taxon>
        <taxon>Sulfitobacter</taxon>
    </lineage>
</organism>
<protein>
    <submittedName>
        <fullName evidence="4">Peptidoglycan-binding protein LysM</fullName>
    </submittedName>
</protein>
<evidence type="ECO:0000256" key="2">
    <source>
        <dbReference type="SAM" id="Phobius"/>
    </source>
</evidence>
<keyword evidence="5" id="KW-1185">Reference proteome</keyword>
<dbReference type="OrthoDB" id="370541at2"/>
<gene>
    <name evidence="4" type="ORF">DSW25_00165</name>
</gene>
<sequence length="197" mass="21682">MTQQNPKISFTSIRSGEELAEQPEQLVTQPEQPEQLVTQPEPVPEPEQVEPQKKRQVVHVPSPVFEPEPEAPVFAATGLMSPADPSFLRRNAQLLGLIAFLCFTFLMGMSTAYLIFSGDFAEQPIAMEKTTSFALNTQAAEFGAQRIISLQGGDRLADISLHSYGTPNADQQLFEATQDTLQSPDKIQVGQRLIIPS</sequence>
<proteinExistence type="predicted"/>
<evidence type="ECO:0000313" key="4">
    <source>
        <dbReference type="EMBL" id="KEJ90372.1"/>
    </source>
</evidence>
<dbReference type="RefSeq" id="WP_025058736.1">
    <property type="nucleotide sequence ID" value="NZ_JAMC01000001.1"/>
</dbReference>
<evidence type="ECO:0000256" key="1">
    <source>
        <dbReference type="SAM" id="MobiDB-lite"/>
    </source>
</evidence>
<feature type="domain" description="LysM" evidence="3">
    <location>
        <begin position="146"/>
        <end position="195"/>
    </location>
</feature>
<comment type="caution">
    <text evidence="4">The sequence shown here is derived from an EMBL/GenBank/DDBJ whole genome shotgun (WGS) entry which is preliminary data.</text>
</comment>